<dbReference type="Proteomes" id="UP000077755">
    <property type="component" value="Chromosome 3"/>
</dbReference>
<protein>
    <submittedName>
        <fullName evidence="2">Uncharacterized protein</fullName>
    </submittedName>
</protein>
<name>A0AAF1AU22_DAUCS</name>
<keyword evidence="1" id="KW-0812">Transmembrane</keyword>
<sequence length="117" mass="13395">MISGLTLLTSLRGLRGNIFAFRLFISPIDNQICTGFASHSHTFSLYNCRPTFRGIMMRNECTEDFSGLPYLYALLHCLICAWIWSMLAVYITSNLPRSHHLLWRQPQNGCSCTCTQK</sequence>
<organism evidence="2 3">
    <name type="scientific">Daucus carota subsp. sativus</name>
    <name type="common">Carrot</name>
    <dbReference type="NCBI Taxonomy" id="79200"/>
    <lineage>
        <taxon>Eukaryota</taxon>
        <taxon>Viridiplantae</taxon>
        <taxon>Streptophyta</taxon>
        <taxon>Embryophyta</taxon>
        <taxon>Tracheophyta</taxon>
        <taxon>Spermatophyta</taxon>
        <taxon>Magnoliopsida</taxon>
        <taxon>eudicotyledons</taxon>
        <taxon>Gunneridae</taxon>
        <taxon>Pentapetalae</taxon>
        <taxon>asterids</taxon>
        <taxon>campanulids</taxon>
        <taxon>Apiales</taxon>
        <taxon>Apiaceae</taxon>
        <taxon>Apioideae</taxon>
        <taxon>Scandiceae</taxon>
        <taxon>Daucinae</taxon>
        <taxon>Daucus</taxon>
        <taxon>Daucus sect. Daucus</taxon>
    </lineage>
</organism>
<evidence type="ECO:0000313" key="2">
    <source>
        <dbReference type="EMBL" id="WOG94979.1"/>
    </source>
</evidence>
<evidence type="ECO:0000256" key="1">
    <source>
        <dbReference type="SAM" id="Phobius"/>
    </source>
</evidence>
<evidence type="ECO:0000313" key="3">
    <source>
        <dbReference type="Proteomes" id="UP000077755"/>
    </source>
</evidence>
<proteinExistence type="predicted"/>
<keyword evidence="1" id="KW-1133">Transmembrane helix</keyword>
<reference evidence="2" key="1">
    <citation type="journal article" date="2016" name="Nat. Genet.">
        <title>A high-quality carrot genome assembly provides new insights into carotenoid accumulation and asterid genome evolution.</title>
        <authorList>
            <person name="Iorizzo M."/>
            <person name="Ellison S."/>
            <person name="Senalik D."/>
            <person name="Zeng P."/>
            <person name="Satapoomin P."/>
            <person name="Huang J."/>
            <person name="Bowman M."/>
            <person name="Iovene M."/>
            <person name="Sanseverino W."/>
            <person name="Cavagnaro P."/>
            <person name="Yildiz M."/>
            <person name="Macko-Podgorni A."/>
            <person name="Moranska E."/>
            <person name="Grzebelus E."/>
            <person name="Grzebelus D."/>
            <person name="Ashrafi H."/>
            <person name="Zheng Z."/>
            <person name="Cheng S."/>
            <person name="Spooner D."/>
            <person name="Van Deynze A."/>
            <person name="Simon P."/>
        </authorList>
    </citation>
    <scope>NUCLEOTIDE SEQUENCE</scope>
    <source>
        <tissue evidence="2">Leaf</tissue>
    </source>
</reference>
<keyword evidence="1" id="KW-0472">Membrane</keyword>
<feature type="transmembrane region" description="Helical" evidence="1">
    <location>
        <begin position="70"/>
        <end position="91"/>
    </location>
</feature>
<dbReference type="EMBL" id="CP093345">
    <property type="protein sequence ID" value="WOG94979.1"/>
    <property type="molecule type" value="Genomic_DNA"/>
</dbReference>
<reference evidence="2" key="2">
    <citation type="submission" date="2022-03" db="EMBL/GenBank/DDBJ databases">
        <title>Draft title - Genomic analysis of global carrot germplasm unveils the trajectory of domestication and the origin of high carotenoid orange carrot.</title>
        <authorList>
            <person name="Iorizzo M."/>
            <person name="Ellison S."/>
            <person name="Senalik D."/>
            <person name="Macko-Podgorni A."/>
            <person name="Grzebelus D."/>
            <person name="Bostan H."/>
            <person name="Rolling W."/>
            <person name="Curaba J."/>
            <person name="Simon P."/>
        </authorList>
    </citation>
    <scope>NUCLEOTIDE SEQUENCE</scope>
    <source>
        <tissue evidence="2">Leaf</tissue>
    </source>
</reference>
<gene>
    <name evidence="2" type="ORF">DCAR_0314278</name>
</gene>
<keyword evidence="3" id="KW-1185">Reference proteome</keyword>
<accession>A0AAF1AU22</accession>
<dbReference type="AlphaFoldDB" id="A0AAF1AU22"/>